<gene>
    <name evidence="2" type="primary">ydjP</name>
    <name evidence="2" type="ORF">CLNEO_18630</name>
</gene>
<name>A0A136WEA6_9FIRM</name>
<dbReference type="RefSeq" id="WP_066087905.1">
    <property type="nucleotide sequence ID" value="NZ_LRVM01000005.1"/>
</dbReference>
<proteinExistence type="predicted"/>
<keyword evidence="2" id="KW-0378">Hydrolase</keyword>
<dbReference type="InterPro" id="IPR029058">
    <property type="entry name" value="AB_hydrolase_fold"/>
</dbReference>
<keyword evidence="3" id="KW-1185">Reference proteome</keyword>
<dbReference type="AlphaFoldDB" id="A0A136WEA6"/>
<evidence type="ECO:0000313" key="3">
    <source>
        <dbReference type="Proteomes" id="UP000070539"/>
    </source>
</evidence>
<dbReference type="SUPFAM" id="SSF53474">
    <property type="entry name" value="alpha/beta-Hydrolases"/>
    <property type="match status" value="1"/>
</dbReference>
<dbReference type="EMBL" id="LRVM01000005">
    <property type="protein sequence ID" value="KXL52840.1"/>
    <property type="molecule type" value="Genomic_DNA"/>
</dbReference>
<feature type="domain" description="AB hydrolase-1" evidence="1">
    <location>
        <begin position="21"/>
        <end position="119"/>
    </location>
</feature>
<dbReference type="InterPro" id="IPR050266">
    <property type="entry name" value="AB_hydrolase_sf"/>
</dbReference>
<dbReference type="Pfam" id="PF00561">
    <property type="entry name" value="Abhydrolase_1"/>
    <property type="match status" value="1"/>
</dbReference>
<dbReference type="InterPro" id="IPR000073">
    <property type="entry name" value="AB_hydrolase_1"/>
</dbReference>
<organism evidence="2 3">
    <name type="scientific">Anaerotignum neopropionicum</name>
    <dbReference type="NCBI Taxonomy" id="36847"/>
    <lineage>
        <taxon>Bacteria</taxon>
        <taxon>Bacillati</taxon>
        <taxon>Bacillota</taxon>
        <taxon>Clostridia</taxon>
        <taxon>Lachnospirales</taxon>
        <taxon>Anaerotignaceae</taxon>
        <taxon>Anaerotignum</taxon>
    </lineage>
</organism>
<reference evidence="2 3" key="1">
    <citation type="submission" date="2016-01" db="EMBL/GenBank/DDBJ databases">
        <title>Genome sequence of Clostridium neopropionicum X4, DSM-3847.</title>
        <authorList>
            <person name="Poehlein A."/>
            <person name="Beck M.H."/>
            <person name="Bengelsdorf F.R."/>
            <person name="Daniel R."/>
            <person name="Duerre P."/>
        </authorList>
    </citation>
    <scope>NUCLEOTIDE SEQUENCE [LARGE SCALE GENOMIC DNA]</scope>
    <source>
        <strain evidence="2 3">DSM-3847</strain>
    </source>
</reference>
<dbReference type="Proteomes" id="UP000070539">
    <property type="component" value="Unassembled WGS sequence"/>
</dbReference>
<evidence type="ECO:0000259" key="1">
    <source>
        <dbReference type="Pfam" id="PF00561"/>
    </source>
</evidence>
<protein>
    <submittedName>
        <fullName evidence="2">AB hydrolase superfamily protein YdjP</fullName>
        <ecNumber evidence="2">3.-.-.-</ecNumber>
    </submittedName>
</protein>
<evidence type="ECO:0000313" key="2">
    <source>
        <dbReference type="EMBL" id="KXL52840.1"/>
    </source>
</evidence>
<comment type="caution">
    <text evidence="2">The sequence shown here is derived from an EMBL/GenBank/DDBJ whole genome shotgun (WGS) entry which is preliminary data.</text>
</comment>
<sequence>MPYFKLRGKSCYYEEHGDGTPILFLHGNTASSNMFMGIKDLFTNSFKAITLDFLGHGKSDRLENFCTDLWYDEALQAIEFIEHMRYGKVHLIGSSGGALVAINISLERPDLVGKVIADSFEGEQPLREFTQNVIADREASKQEEGAKSFYCAMHGEDWESVVDNDTYAIHEHAKSIGKFFHKPIETLNANILLTGSQEDEFISFIDPNYFTRVYTEMIEKIGHGGIHIFKQGGHPAIMSNSEEFRKVAEAFFQDNDCRKFNC</sequence>
<dbReference type="PANTHER" id="PTHR43798">
    <property type="entry name" value="MONOACYLGLYCEROL LIPASE"/>
    <property type="match status" value="1"/>
</dbReference>
<dbReference type="OrthoDB" id="9776303at2"/>
<accession>A0A136WEA6</accession>
<dbReference type="EC" id="3.-.-.-" evidence="2"/>
<dbReference type="GO" id="GO:0016787">
    <property type="term" value="F:hydrolase activity"/>
    <property type="evidence" value="ECO:0007669"/>
    <property type="project" value="UniProtKB-KW"/>
</dbReference>
<dbReference type="STRING" id="36847.CLNEO_18630"/>
<dbReference type="Gene3D" id="3.40.50.1820">
    <property type="entry name" value="alpha/beta hydrolase"/>
    <property type="match status" value="1"/>
</dbReference>